<keyword evidence="6" id="KW-0408">Iron</keyword>
<dbReference type="Gene3D" id="2.40.170.20">
    <property type="entry name" value="TonB-dependent receptor, beta-barrel domain"/>
    <property type="match status" value="1"/>
</dbReference>
<reference evidence="18" key="1">
    <citation type="journal article" date="2019" name="Int. J. Syst. Evol. Microbiol.">
        <title>The Global Catalogue of Microorganisms (GCM) 10K type strain sequencing project: providing services to taxonomists for standard genome sequencing and annotation.</title>
        <authorList>
            <consortium name="The Broad Institute Genomics Platform"/>
            <consortium name="The Broad Institute Genome Sequencing Center for Infectious Disease"/>
            <person name="Wu L."/>
            <person name="Ma J."/>
        </authorList>
    </citation>
    <scope>NUCLEOTIDE SEQUENCE [LARGE SCALE GENOMIC DNA]</scope>
    <source>
        <strain evidence="18">CGMCC-1.15741</strain>
    </source>
</reference>
<dbReference type="InterPro" id="IPR036942">
    <property type="entry name" value="Beta-barrel_TonB_sf"/>
</dbReference>
<dbReference type="RefSeq" id="WP_377378810.1">
    <property type="nucleotide sequence ID" value="NZ_JBHSSW010000012.1"/>
</dbReference>
<keyword evidence="2 11" id="KW-0813">Transport</keyword>
<dbReference type="InterPro" id="IPR000531">
    <property type="entry name" value="Beta-barrel_TonB"/>
</dbReference>
<evidence type="ECO:0000256" key="5">
    <source>
        <dbReference type="ARBA" id="ARBA00022692"/>
    </source>
</evidence>
<feature type="domain" description="TonB-dependent receptor-like beta-barrel" evidence="15">
    <location>
        <begin position="271"/>
        <end position="715"/>
    </location>
</feature>
<dbReference type="SUPFAM" id="SSF56935">
    <property type="entry name" value="Porins"/>
    <property type="match status" value="1"/>
</dbReference>
<evidence type="ECO:0000256" key="11">
    <source>
        <dbReference type="PROSITE-ProRule" id="PRU01360"/>
    </source>
</evidence>
<feature type="chain" id="PRO_5047186381" evidence="14">
    <location>
        <begin position="28"/>
        <end position="748"/>
    </location>
</feature>
<keyword evidence="7" id="KW-0406">Ion transport</keyword>
<keyword evidence="10 11" id="KW-0998">Cell outer membrane</keyword>
<evidence type="ECO:0000256" key="12">
    <source>
        <dbReference type="PROSITE-ProRule" id="PRU10143"/>
    </source>
</evidence>
<feature type="signal peptide" evidence="14">
    <location>
        <begin position="1"/>
        <end position="27"/>
    </location>
</feature>
<dbReference type="PANTHER" id="PTHR32552:SF81">
    <property type="entry name" value="TONB-DEPENDENT OUTER MEMBRANE RECEPTOR"/>
    <property type="match status" value="1"/>
</dbReference>
<evidence type="ECO:0000256" key="2">
    <source>
        <dbReference type="ARBA" id="ARBA00022448"/>
    </source>
</evidence>
<keyword evidence="9 11" id="KW-0472">Membrane</keyword>
<keyword evidence="8 12" id="KW-0798">TonB box</keyword>
<evidence type="ECO:0000256" key="4">
    <source>
        <dbReference type="ARBA" id="ARBA00022496"/>
    </source>
</evidence>
<keyword evidence="18" id="KW-1185">Reference proteome</keyword>
<feature type="short sequence motif" description="TonB box" evidence="12">
    <location>
        <begin position="38"/>
        <end position="44"/>
    </location>
</feature>
<evidence type="ECO:0000259" key="16">
    <source>
        <dbReference type="Pfam" id="PF07715"/>
    </source>
</evidence>
<dbReference type="EMBL" id="JBHSSW010000012">
    <property type="protein sequence ID" value="MFC6198526.1"/>
    <property type="molecule type" value="Genomic_DNA"/>
</dbReference>
<keyword evidence="5 11" id="KW-0812">Transmembrane</keyword>
<dbReference type="InterPro" id="IPR012910">
    <property type="entry name" value="Plug_dom"/>
</dbReference>
<accession>A0ABW1SA12</accession>
<keyword evidence="4" id="KW-0410">Iron transport</keyword>
<dbReference type="PROSITE" id="PS00430">
    <property type="entry name" value="TONB_DEPENDENT_REC_1"/>
    <property type="match status" value="1"/>
</dbReference>
<protein>
    <submittedName>
        <fullName evidence="17">TonB-dependent receptor</fullName>
    </submittedName>
</protein>
<evidence type="ECO:0000256" key="1">
    <source>
        <dbReference type="ARBA" id="ARBA00004571"/>
    </source>
</evidence>
<evidence type="ECO:0000256" key="6">
    <source>
        <dbReference type="ARBA" id="ARBA00023004"/>
    </source>
</evidence>
<evidence type="ECO:0000313" key="18">
    <source>
        <dbReference type="Proteomes" id="UP001596303"/>
    </source>
</evidence>
<keyword evidence="17" id="KW-0675">Receptor</keyword>
<evidence type="ECO:0000256" key="7">
    <source>
        <dbReference type="ARBA" id="ARBA00023065"/>
    </source>
</evidence>
<dbReference type="Pfam" id="PF07715">
    <property type="entry name" value="Plug"/>
    <property type="match status" value="1"/>
</dbReference>
<sequence>MRLVKHLLASTSVGLALVSLNATSAFAQETEAEARLDTVTVSAQRVEESLQDVPVSVTNIAGEKLDVISSGGADIRFLSARVPSVIAESSFGRAFPRFYIRGIGNTDFDLNASQPVSLVYDDVPYENPILKGYPVFDLEDIEVLRGPQGTLFGRNTPGGIIKFDSKKPTDELDAYTSLSYGTYNTVEAEGAVGGRVDEALAVRVSGLYQYRDDYVDNAYLGIDDAYEGFQEYAGRVQLLFTPFDNDFSALLNIHGRTNKSSARLFRANIIDQGQQGLGSNFDRDTVYFDGLNRLYQEAWGVTLTMNKSLTDSLDLTYVFGRETANVDSVGDIDGGYGASFMGYFGPGFIPFNSETGGTVDDLTQTTHELRLAFDNGGKVRGQTGVFLFDEDVSITSVSHATFDPAKPLDGLATREGETQSFALFGSLSYDLTEQLTVSGGARFTDENKDFTVARLLSPSGAGPLGPISGSTGDDQVSWDVSATYAYTDDMNLYARIAKGFRGPSIQGRLVFGDTVSEADSETVLSYEAGLKSEFFDNRVRTNLSAFYYTLSDQQLTIVGGLNNTVALFNADEGEGYGFEADVEAAPIENLFLTAGLSYNHTEIKDDLLVAPGCGAPCTVLDPEVYDDDGNFLGYNISGNAFPNAPEWIANVTARYAVPVPGGELFAYTDWAFKGETNFFLYESIEYSQEGYWEGGLRLGYKSDRGYEAALFARNILDEEVLEGGIDFNNLTGFVNEPRIVGVEVSWKN</sequence>
<dbReference type="InterPro" id="IPR010916">
    <property type="entry name" value="TonB_box_CS"/>
</dbReference>
<evidence type="ECO:0000313" key="17">
    <source>
        <dbReference type="EMBL" id="MFC6198526.1"/>
    </source>
</evidence>
<dbReference type="Pfam" id="PF00593">
    <property type="entry name" value="TonB_dep_Rec_b-barrel"/>
    <property type="match status" value="1"/>
</dbReference>
<proteinExistence type="inferred from homology"/>
<feature type="domain" description="TonB-dependent receptor plug" evidence="16">
    <location>
        <begin position="50"/>
        <end position="160"/>
    </location>
</feature>
<evidence type="ECO:0000256" key="9">
    <source>
        <dbReference type="ARBA" id="ARBA00023136"/>
    </source>
</evidence>
<evidence type="ECO:0000256" key="8">
    <source>
        <dbReference type="ARBA" id="ARBA00023077"/>
    </source>
</evidence>
<name>A0ABW1SA12_9PROT</name>
<keyword evidence="3 11" id="KW-1134">Transmembrane beta strand</keyword>
<keyword evidence="14" id="KW-0732">Signal</keyword>
<dbReference type="Proteomes" id="UP001596303">
    <property type="component" value="Unassembled WGS sequence"/>
</dbReference>
<comment type="caution">
    <text evidence="17">The sequence shown here is derived from an EMBL/GenBank/DDBJ whole genome shotgun (WGS) entry which is preliminary data.</text>
</comment>
<evidence type="ECO:0000256" key="10">
    <source>
        <dbReference type="ARBA" id="ARBA00023237"/>
    </source>
</evidence>
<gene>
    <name evidence="17" type="ORF">ACFQDM_10560</name>
</gene>
<dbReference type="PROSITE" id="PS52016">
    <property type="entry name" value="TONB_DEPENDENT_REC_3"/>
    <property type="match status" value="1"/>
</dbReference>
<comment type="similarity">
    <text evidence="11 13">Belongs to the TonB-dependent receptor family.</text>
</comment>
<evidence type="ECO:0000256" key="13">
    <source>
        <dbReference type="RuleBase" id="RU003357"/>
    </source>
</evidence>
<dbReference type="InterPro" id="IPR039426">
    <property type="entry name" value="TonB-dep_rcpt-like"/>
</dbReference>
<evidence type="ECO:0000256" key="3">
    <source>
        <dbReference type="ARBA" id="ARBA00022452"/>
    </source>
</evidence>
<comment type="subcellular location">
    <subcellularLocation>
        <location evidence="1 11">Cell outer membrane</location>
        <topology evidence="1 11">Multi-pass membrane protein</topology>
    </subcellularLocation>
</comment>
<evidence type="ECO:0000256" key="14">
    <source>
        <dbReference type="SAM" id="SignalP"/>
    </source>
</evidence>
<organism evidence="17 18">
    <name type="scientific">Ponticaulis profundi</name>
    <dbReference type="NCBI Taxonomy" id="2665222"/>
    <lineage>
        <taxon>Bacteria</taxon>
        <taxon>Pseudomonadati</taxon>
        <taxon>Pseudomonadota</taxon>
        <taxon>Alphaproteobacteria</taxon>
        <taxon>Hyphomonadales</taxon>
        <taxon>Hyphomonadaceae</taxon>
        <taxon>Ponticaulis</taxon>
    </lineage>
</organism>
<evidence type="ECO:0000259" key="15">
    <source>
        <dbReference type="Pfam" id="PF00593"/>
    </source>
</evidence>
<dbReference type="PANTHER" id="PTHR32552">
    <property type="entry name" value="FERRICHROME IRON RECEPTOR-RELATED"/>
    <property type="match status" value="1"/>
</dbReference>